<gene>
    <name evidence="1" type="ORF">HNQ81_003513</name>
</gene>
<dbReference type="Proteomes" id="UP000539642">
    <property type="component" value="Unassembled WGS sequence"/>
</dbReference>
<proteinExistence type="predicted"/>
<name>A0A840V732_9BACT</name>
<dbReference type="AlphaFoldDB" id="A0A840V732"/>
<evidence type="ECO:0000313" key="2">
    <source>
        <dbReference type="Proteomes" id="UP000539642"/>
    </source>
</evidence>
<dbReference type="EMBL" id="JACHEO010000042">
    <property type="protein sequence ID" value="MBB5349750.1"/>
    <property type="molecule type" value="Genomic_DNA"/>
</dbReference>
<accession>A0A840V732</accession>
<keyword evidence="2" id="KW-1185">Reference proteome</keyword>
<comment type="caution">
    <text evidence="1">The sequence shown here is derived from an EMBL/GenBank/DDBJ whole genome shotgun (WGS) entry which is preliminary data.</text>
</comment>
<dbReference type="RefSeq" id="WP_183352624.1">
    <property type="nucleotide sequence ID" value="NZ_JACHEO010000042.1"/>
</dbReference>
<evidence type="ECO:0000313" key="1">
    <source>
        <dbReference type="EMBL" id="MBB5349750.1"/>
    </source>
</evidence>
<reference evidence="1 2" key="1">
    <citation type="submission" date="2020-08" db="EMBL/GenBank/DDBJ databases">
        <title>Genomic Encyclopedia of Type Strains, Phase IV (KMG-IV): sequencing the most valuable type-strain genomes for metagenomic binning, comparative biology and taxonomic classification.</title>
        <authorList>
            <person name="Goeker M."/>
        </authorList>
    </citation>
    <scope>NUCLEOTIDE SEQUENCE [LARGE SCALE GENOMIC DNA]</scope>
    <source>
        <strain evidence="1 2">DSM 28570</strain>
    </source>
</reference>
<organism evidence="1 2">
    <name type="scientific">Desulfoprunum benzoelyticum</name>
    <dbReference type="NCBI Taxonomy" id="1506996"/>
    <lineage>
        <taxon>Bacteria</taxon>
        <taxon>Pseudomonadati</taxon>
        <taxon>Thermodesulfobacteriota</taxon>
        <taxon>Desulfobulbia</taxon>
        <taxon>Desulfobulbales</taxon>
        <taxon>Desulfobulbaceae</taxon>
        <taxon>Desulfoprunum</taxon>
    </lineage>
</organism>
<protein>
    <submittedName>
        <fullName evidence="1">Uncharacterized protein</fullName>
    </submittedName>
</protein>
<sequence>MNKNRNQQRSAWNQIKFFKPAGKQSKVAESCWLVLTLVLFVIMGPFAAPVALCAVLSLPSEQRGESEPELLAEPVRYQFR</sequence>